<evidence type="ECO:0000256" key="2">
    <source>
        <dbReference type="ARBA" id="ARBA00023125"/>
    </source>
</evidence>
<dbReference type="Gene3D" id="1.10.10.10">
    <property type="entry name" value="Winged helix-like DNA-binding domain superfamily/Winged helix DNA-binding domain"/>
    <property type="match status" value="1"/>
</dbReference>
<dbReference type="CDD" id="cd07377">
    <property type="entry name" value="WHTH_GntR"/>
    <property type="match status" value="1"/>
</dbReference>
<feature type="domain" description="HTH gntR-type" evidence="4">
    <location>
        <begin position="7"/>
        <end position="75"/>
    </location>
</feature>
<evidence type="ECO:0000313" key="6">
    <source>
        <dbReference type="Proteomes" id="UP001256711"/>
    </source>
</evidence>
<dbReference type="PROSITE" id="PS50949">
    <property type="entry name" value="HTH_GNTR"/>
    <property type="match status" value="1"/>
</dbReference>
<dbReference type="GO" id="GO:0003677">
    <property type="term" value="F:DNA binding"/>
    <property type="evidence" value="ECO:0007669"/>
    <property type="project" value="UniProtKB-KW"/>
</dbReference>
<dbReference type="Pfam" id="PF00392">
    <property type="entry name" value="GntR"/>
    <property type="match status" value="1"/>
</dbReference>
<dbReference type="AlphaFoldDB" id="A0AAW8U002"/>
<evidence type="ECO:0000313" key="5">
    <source>
        <dbReference type="EMBL" id="MDT2809303.1"/>
    </source>
</evidence>
<dbReference type="GeneID" id="78365347"/>
<evidence type="ECO:0000259" key="4">
    <source>
        <dbReference type="PROSITE" id="PS50949"/>
    </source>
</evidence>
<sequence length="121" mass="13955">MEFSNERPIYLQIMDLIIQQILSKQLLPGAKIPAVRSLALELETNPNTVQRALQELERETILYTQRGKGRFVTENQELLARLAANQRQELMEEYLKKMQEIGIEPKAALRQLQTYIEGGNS</sequence>
<dbReference type="InterPro" id="IPR036388">
    <property type="entry name" value="WH-like_DNA-bd_sf"/>
</dbReference>
<keyword evidence="3" id="KW-0804">Transcription</keyword>
<name>A0AAW8U002_9ENTE</name>
<dbReference type="EMBL" id="JARQBJ010000001">
    <property type="protein sequence ID" value="MDT2809303.1"/>
    <property type="molecule type" value="Genomic_DNA"/>
</dbReference>
<comment type="caution">
    <text evidence="5">The sequence shown here is derived from an EMBL/GenBank/DDBJ whole genome shotgun (WGS) entry which is preliminary data.</text>
</comment>
<keyword evidence="1" id="KW-0805">Transcription regulation</keyword>
<dbReference type="SMART" id="SM00345">
    <property type="entry name" value="HTH_GNTR"/>
    <property type="match status" value="1"/>
</dbReference>
<evidence type="ECO:0000256" key="3">
    <source>
        <dbReference type="ARBA" id="ARBA00023163"/>
    </source>
</evidence>
<dbReference type="PANTHER" id="PTHR38445:SF6">
    <property type="entry name" value="GNTR-FAMILY TRANSCRIPTIONAL REGULATOR"/>
    <property type="match status" value="1"/>
</dbReference>
<dbReference type="RefSeq" id="WP_010754055.1">
    <property type="nucleotide sequence ID" value="NZ_JAQESC010000001.1"/>
</dbReference>
<accession>A0AAW8U002</accession>
<gene>
    <name evidence="5" type="ORF">P7H43_02185</name>
</gene>
<dbReference type="InterPro" id="IPR000524">
    <property type="entry name" value="Tscrpt_reg_HTH_GntR"/>
</dbReference>
<keyword evidence="2" id="KW-0238">DNA-binding</keyword>
<dbReference type="InterPro" id="IPR036390">
    <property type="entry name" value="WH_DNA-bd_sf"/>
</dbReference>
<dbReference type="GO" id="GO:0003700">
    <property type="term" value="F:DNA-binding transcription factor activity"/>
    <property type="evidence" value="ECO:0007669"/>
    <property type="project" value="InterPro"/>
</dbReference>
<reference evidence="5" key="1">
    <citation type="submission" date="2023-03" db="EMBL/GenBank/DDBJ databases">
        <authorList>
            <person name="Shen W."/>
            <person name="Cai J."/>
        </authorList>
    </citation>
    <scope>NUCLEOTIDE SEQUENCE</scope>
    <source>
        <strain evidence="5">B226-2</strain>
    </source>
</reference>
<dbReference type="Proteomes" id="UP001256711">
    <property type="component" value="Unassembled WGS sequence"/>
</dbReference>
<proteinExistence type="predicted"/>
<dbReference type="SUPFAM" id="SSF46785">
    <property type="entry name" value="Winged helix' DNA-binding domain"/>
    <property type="match status" value="1"/>
</dbReference>
<organism evidence="5 6">
    <name type="scientific">Enterococcus asini</name>
    <dbReference type="NCBI Taxonomy" id="57732"/>
    <lineage>
        <taxon>Bacteria</taxon>
        <taxon>Bacillati</taxon>
        <taxon>Bacillota</taxon>
        <taxon>Bacilli</taxon>
        <taxon>Lactobacillales</taxon>
        <taxon>Enterococcaceae</taxon>
        <taxon>Enterococcus</taxon>
    </lineage>
</organism>
<dbReference type="PANTHER" id="PTHR38445">
    <property type="entry name" value="HTH-TYPE TRANSCRIPTIONAL REPRESSOR YTRA"/>
    <property type="match status" value="1"/>
</dbReference>
<evidence type="ECO:0000256" key="1">
    <source>
        <dbReference type="ARBA" id="ARBA00023015"/>
    </source>
</evidence>
<protein>
    <submittedName>
        <fullName evidence="5">GntR family transcriptional regulator</fullName>
    </submittedName>
</protein>